<protein>
    <submittedName>
        <fullName evidence="1">Uncharacterized protein</fullName>
    </submittedName>
</protein>
<dbReference type="STRING" id="1267564.SAMN05192561_10186"/>
<dbReference type="OrthoDB" id="271308at2157"/>
<dbReference type="InterPro" id="IPR045396">
    <property type="entry name" value="DUF6517"/>
</dbReference>
<name>A0A1H6HS89_9EURY</name>
<sequence>MTRTVSGSVEMEGRVAVWHDGTDVLLAGGAYPIERITAAIDEALPADAPDADTLVEDETLAADPTAFEEDVGTLLVAVE</sequence>
<keyword evidence="2" id="KW-1185">Reference proteome</keyword>
<proteinExistence type="predicted"/>
<dbReference type="EMBL" id="FNWU01000001">
    <property type="protein sequence ID" value="SEH36853.1"/>
    <property type="molecule type" value="Genomic_DNA"/>
</dbReference>
<evidence type="ECO:0000313" key="2">
    <source>
        <dbReference type="Proteomes" id="UP000199215"/>
    </source>
</evidence>
<evidence type="ECO:0000313" key="1">
    <source>
        <dbReference type="EMBL" id="SEH36853.1"/>
    </source>
</evidence>
<dbReference type="RefSeq" id="WP_092812771.1">
    <property type="nucleotide sequence ID" value="NZ_FNWU01000001.1"/>
</dbReference>
<organism evidence="1 2">
    <name type="scientific">Halopenitus malekzadehii</name>
    <dbReference type="NCBI Taxonomy" id="1267564"/>
    <lineage>
        <taxon>Archaea</taxon>
        <taxon>Methanobacteriati</taxon>
        <taxon>Methanobacteriota</taxon>
        <taxon>Stenosarchaea group</taxon>
        <taxon>Halobacteria</taxon>
        <taxon>Halobacteriales</taxon>
        <taxon>Haloferacaceae</taxon>
        <taxon>Halopenitus</taxon>
    </lineage>
</organism>
<gene>
    <name evidence="1" type="ORF">SAMN05192561_10186</name>
</gene>
<dbReference type="Pfam" id="PF20127">
    <property type="entry name" value="DUF6517"/>
    <property type="match status" value="1"/>
</dbReference>
<reference evidence="1 2" key="1">
    <citation type="submission" date="2016-10" db="EMBL/GenBank/DDBJ databases">
        <authorList>
            <person name="de Groot N.N."/>
        </authorList>
    </citation>
    <scope>NUCLEOTIDE SEQUENCE [LARGE SCALE GENOMIC DNA]</scope>
    <source>
        <strain evidence="1 2">IBRC-M10418</strain>
    </source>
</reference>
<accession>A0A1H6HS89</accession>
<dbReference type="AlphaFoldDB" id="A0A1H6HS89"/>
<dbReference type="Proteomes" id="UP000199215">
    <property type="component" value="Unassembled WGS sequence"/>
</dbReference>